<dbReference type="InterPro" id="IPR035906">
    <property type="entry name" value="MetI-like_sf"/>
</dbReference>
<dbReference type="SUPFAM" id="SSF161098">
    <property type="entry name" value="MetI-like"/>
    <property type="match status" value="1"/>
</dbReference>
<feature type="transmembrane region" description="Helical" evidence="8">
    <location>
        <begin position="317"/>
        <end position="338"/>
    </location>
</feature>
<evidence type="ECO:0000256" key="2">
    <source>
        <dbReference type="ARBA" id="ARBA00007069"/>
    </source>
</evidence>
<comment type="subcellular location">
    <subcellularLocation>
        <location evidence="1 8">Cell membrane</location>
        <topology evidence="1 8">Multi-pass membrane protein</topology>
    </subcellularLocation>
</comment>
<evidence type="ECO:0000313" key="10">
    <source>
        <dbReference type="EMBL" id="MDF0591616.1"/>
    </source>
</evidence>
<name>A0ABT5XA72_9EURY</name>
<evidence type="ECO:0000256" key="6">
    <source>
        <dbReference type="ARBA" id="ARBA00022989"/>
    </source>
</evidence>
<evidence type="ECO:0000256" key="5">
    <source>
        <dbReference type="ARBA" id="ARBA00022692"/>
    </source>
</evidence>
<keyword evidence="5 8" id="KW-0812">Transmembrane</keyword>
<dbReference type="Proteomes" id="UP001220010">
    <property type="component" value="Unassembled WGS sequence"/>
</dbReference>
<gene>
    <name evidence="10" type="primary">pstA</name>
    <name evidence="10" type="ORF">P0O15_10645</name>
</gene>
<proteinExistence type="inferred from homology"/>
<feature type="transmembrane region" description="Helical" evidence="8">
    <location>
        <begin position="7"/>
        <end position="27"/>
    </location>
</feature>
<comment type="caution">
    <text evidence="10">The sequence shown here is derived from an EMBL/GenBank/DDBJ whole genome shotgun (WGS) entry which is preliminary data.</text>
</comment>
<feature type="transmembrane region" description="Helical" evidence="8">
    <location>
        <begin position="102"/>
        <end position="129"/>
    </location>
</feature>
<keyword evidence="11" id="KW-1185">Reference proteome</keyword>
<feature type="transmembrane region" description="Helical" evidence="8">
    <location>
        <begin position="237"/>
        <end position="261"/>
    </location>
</feature>
<feature type="domain" description="ABC transmembrane type-1" evidence="9">
    <location>
        <begin position="200"/>
        <end position="411"/>
    </location>
</feature>
<feature type="transmembrane region" description="Helical" evidence="8">
    <location>
        <begin position="150"/>
        <end position="172"/>
    </location>
</feature>
<dbReference type="RefSeq" id="WP_316967344.1">
    <property type="nucleotide sequence ID" value="NZ_JARFPK010000050.1"/>
</dbReference>
<accession>A0ABT5XA72</accession>
<feature type="transmembrane region" description="Helical" evidence="8">
    <location>
        <begin position="77"/>
        <end position="96"/>
    </location>
</feature>
<evidence type="ECO:0000313" key="11">
    <source>
        <dbReference type="Proteomes" id="UP001220010"/>
    </source>
</evidence>
<dbReference type="Gene3D" id="1.10.3720.10">
    <property type="entry name" value="MetI-like"/>
    <property type="match status" value="1"/>
</dbReference>
<evidence type="ECO:0000256" key="8">
    <source>
        <dbReference type="RuleBase" id="RU363043"/>
    </source>
</evidence>
<evidence type="ECO:0000259" key="9">
    <source>
        <dbReference type="PROSITE" id="PS50928"/>
    </source>
</evidence>
<feature type="transmembrane region" description="Helical" evidence="8">
    <location>
        <begin position="344"/>
        <end position="363"/>
    </location>
</feature>
<dbReference type="EMBL" id="JARFPK010000050">
    <property type="protein sequence ID" value="MDF0591616.1"/>
    <property type="molecule type" value="Genomic_DNA"/>
</dbReference>
<keyword evidence="3" id="KW-0813">Transport</keyword>
<feature type="transmembrane region" description="Helical" evidence="8">
    <location>
        <begin position="204"/>
        <end position="225"/>
    </location>
</feature>
<organism evidence="10 11">
    <name type="scientific">Candidatus Methanocrinis natronophilus</name>
    <dbReference type="NCBI Taxonomy" id="3033396"/>
    <lineage>
        <taxon>Archaea</taxon>
        <taxon>Methanobacteriati</taxon>
        <taxon>Methanobacteriota</taxon>
        <taxon>Stenosarchaea group</taxon>
        <taxon>Methanomicrobia</taxon>
        <taxon>Methanotrichales</taxon>
        <taxon>Methanotrichaceae</taxon>
        <taxon>Methanocrinis</taxon>
    </lineage>
</organism>
<feature type="transmembrane region" description="Helical" evidence="8">
    <location>
        <begin position="267"/>
        <end position="286"/>
    </location>
</feature>
<dbReference type="PANTHER" id="PTHR43470:SF3">
    <property type="entry name" value="PHOSPHATE TRANSPORT SYSTEM PERMEASE PROTEIN PSTA-RELATED"/>
    <property type="match status" value="1"/>
</dbReference>
<feature type="transmembrane region" description="Helical" evidence="8">
    <location>
        <begin position="39"/>
        <end position="57"/>
    </location>
</feature>
<dbReference type="PANTHER" id="PTHR43470">
    <property type="entry name" value="PHOSPHATE TRANSPORT SYSTEM PERMEASE PROTEIN PSTA-RELATED"/>
    <property type="match status" value="1"/>
</dbReference>
<dbReference type="NCBIfam" id="TIGR00974">
    <property type="entry name" value="3a0107s02c"/>
    <property type="match status" value="1"/>
</dbReference>
<evidence type="ECO:0000256" key="1">
    <source>
        <dbReference type="ARBA" id="ARBA00004651"/>
    </source>
</evidence>
<keyword evidence="7 8" id="KW-0472">Membrane</keyword>
<evidence type="ECO:0000256" key="7">
    <source>
        <dbReference type="ARBA" id="ARBA00023136"/>
    </source>
</evidence>
<keyword evidence="4 8" id="KW-1003">Cell membrane</keyword>
<dbReference type="InterPro" id="IPR005672">
    <property type="entry name" value="Phosphate_PstA"/>
</dbReference>
<protein>
    <recommendedName>
        <fullName evidence="8">Phosphate transport system permease protein PstA</fullName>
    </recommendedName>
</protein>
<evidence type="ECO:0000256" key="3">
    <source>
        <dbReference type="ARBA" id="ARBA00022448"/>
    </source>
</evidence>
<dbReference type="PROSITE" id="PS50928">
    <property type="entry name" value="ABC_TM1"/>
    <property type="match status" value="1"/>
</dbReference>
<feature type="transmembrane region" description="Helical" evidence="8">
    <location>
        <begin position="370"/>
        <end position="387"/>
    </location>
</feature>
<dbReference type="InterPro" id="IPR000515">
    <property type="entry name" value="MetI-like"/>
</dbReference>
<dbReference type="Pfam" id="PF00528">
    <property type="entry name" value="BPD_transp_1"/>
    <property type="match status" value="1"/>
</dbReference>
<dbReference type="CDD" id="cd06261">
    <property type="entry name" value="TM_PBP2"/>
    <property type="match status" value="1"/>
</dbReference>
<evidence type="ECO:0000256" key="4">
    <source>
        <dbReference type="ARBA" id="ARBA00022475"/>
    </source>
</evidence>
<keyword evidence="6 8" id="KW-1133">Transmembrane helix</keyword>
<reference evidence="10 11" key="1">
    <citation type="submission" date="2023-03" db="EMBL/GenBank/DDBJ databases">
        <title>WGS of Methanotrichaceae archaeon Mx.</title>
        <authorList>
            <person name="Sorokin D.Y."/>
            <person name="Merkel A.Y."/>
        </authorList>
    </citation>
    <scope>NUCLEOTIDE SEQUENCE [LARGE SCALE GENOMIC DNA]</scope>
    <source>
        <strain evidence="10 11">Mx</strain>
    </source>
</reference>
<sequence length="424" mass="45690">MKKIRPAPMASIAIALFLLISSIYYLLVQAEEIPVVPLWMGGLLASILLISASALTLNRGADDRTRVSWTRERLLPLAADLAYLLAVPLLVSSGRVAPDLKFVFLGLSAVFTYDLVLPLLVLLGSILVIKDSINLLYGYTARGREVLVFSMVRLSAVFTLLLLGGIISVILYKGIGAISWEFLTSPHLRLGQQGGIRTCIEGTFWLVMGAMLISAPLGIGAAIYLNEYSRNSGLKRSVTIAVGCLNGVPSVVYGLFGLAFLVSTVGISLLAGSIILGLMNLPTIILTSQEALKSVPNSLREGSVALGASRWQTVRKVVIPSALPGVLTGMIIGVARAAGETAPIMWTAVTFSATPLHLYYGFIPDVTQPVNNLCYHLLNLIYFLGAWDVEQNAWGTALVLLALVLSINMVAILVRNHYRKKVSW</sequence>
<feature type="transmembrane region" description="Helical" evidence="8">
    <location>
        <begin position="393"/>
        <end position="414"/>
    </location>
</feature>
<comment type="similarity">
    <text evidence="2 8">Belongs to the binding-protein-dependent transport system permease family. CysTW subfamily.</text>
</comment>